<keyword evidence="3" id="KW-1185">Reference proteome</keyword>
<sequence>MRIACLQFAPQVGQVSNNISRADKVLSEADPSDLENLDLLVLPEMSFSGYNFKSLQDIMPYLEPSASGISADWARTMASKYSCTVGVGYPEVEQQKVEGQGQEEKAAPKNYNSLVFIGKDGEVLANYRKSFLYYTDETWALEGSGFYQGKMGNFGKVAMGICMDINPYKFEAPYEACEFACHVQRVRANLVIVSMAWLTFADREAFTAVPERPDIDTLNYWIHRLSPIIEDSSNTEEVIVVFANRCGIEDEVLYAGTSTVVGIKDGEVKVYGVLGRGEEKLLVVDTEESPFTRLVIKP</sequence>
<dbReference type="GO" id="GO:0070773">
    <property type="term" value="F:protein-N-terminal glutamine amidohydrolase activity"/>
    <property type="evidence" value="ECO:0007669"/>
    <property type="project" value="InterPro"/>
</dbReference>
<reference evidence="2" key="2">
    <citation type="submission" date="2023-06" db="EMBL/GenBank/DDBJ databases">
        <authorList>
            <consortium name="Lawrence Berkeley National Laboratory"/>
            <person name="Mondo S.J."/>
            <person name="Hensen N."/>
            <person name="Bonometti L."/>
            <person name="Westerberg I."/>
            <person name="Brannstrom I.O."/>
            <person name="Guillou S."/>
            <person name="Cros-Aarteil S."/>
            <person name="Calhoun S."/>
            <person name="Haridas S."/>
            <person name="Kuo A."/>
            <person name="Pangilinan J."/>
            <person name="Riley R."/>
            <person name="Labutti K."/>
            <person name="Andreopoulos B."/>
            <person name="Lipzen A."/>
            <person name="Chen C."/>
            <person name="Yanf M."/>
            <person name="Daum C."/>
            <person name="Ng V."/>
            <person name="Clum A."/>
            <person name="Steindorff A."/>
            <person name="Ohm R."/>
            <person name="Martin F."/>
            <person name="Silar P."/>
            <person name="Natvig D."/>
            <person name="Lalanne C."/>
            <person name="Gautier V."/>
            <person name="Ament-Velasquez S.L."/>
            <person name="Kruys A."/>
            <person name="Hutchinson M.I."/>
            <person name="Powell A.J."/>
            <person name="Barry K."/>
            <person name="Miller A.N."/>
            <person name="Grigoriev I.V."/>
            <person name="Debuchy R."/>
            <person name="Gladieux P."/>
            <person name="Thoren M.H."/>
            <person name="Johannesson H."/>
        </authorList>
    </citation>
    <scope>NUCLEOTIDE SEQUENCE</scope>
    <source>
        <strain evidence="2">PSN324</strain>
    </source>
</reference>
<dbReference type="PROSITE" id="PS50263">
    <property type="entry name" value="CN_HYDROLASE"/>
    <property type="match status" value="1"/>
</dbReference>
<dbReference type="InterPro" id="IPR036526">
    <property type="entry name" value="C-N_Hydrolase_sf"/>
</dbReference>
<keyword evidence="2" id="KW-0378">Hydrolase</keyword>
<comment type="caution">
    <text evidence="2">The sequence shown here is derived from an EMBL/GenBank/DDBJ whole genome shotgun (WGS) entry which is preliminary data.</text>
</comment>
<name>A0AAV9HB85_9PEZI</name>
<organism evidence="2 3">
    <name type="scientific">Cladorrhinum samala</name>
    <dbReference type="NCBI Taxonomy" id="585594"/>
    <lineage>
        <taxon>Eukaryota</taxon>
        <taxon>Fungi</taxon>
        <taxon>Dikarya</taxon>
        <taxon>Ascomycota</taxon>
        <taxon>Pezizomycotina</taxon>
        <taxon>Sordariomycetes</taxon>
        <taxon>Sordariomycetidae</taxon>
        <taxon>Sordariales</taxon>
        <taxon>Podosporaceae</taxon>
        <taxon>Cladorrhinum</taxon>
    </lineage>
</organism>
<dbReference type="AlphaFoldDB" id="A0AAV9HB85"/>
<dbReference type="Pfam" id="PF00795">
    <property type="entry name" value="CN_hydrolase"/>
    <property type="match status" value="1"/>
</dbReference>
<evidence type="ECO:0000259" key="1">
    <source>
        <dbReference type="PROSITE" id="PS50263"/>
    </source>
</evidence>
<reference evidence="2" key="1">
    <citation type="journal article" date="2023" name="Mol. Phylogenet. Evol.">
        <title>Genome-scale phylogeny and comparative genomics of the fungal order Sordariales.</title>
        <authorList>
            <person name="Hensen N."/>
            <person name="Bonometti L."/>
            <person name="Westerberg I."/>
            <person name="Brannstrom I.O."/>
            <person name="Guillou S."/>
            <person name="Cros-Aarteil S."/>
            <person name="Calhoun S."/>
            <person name="Haridas S."/>
            <person name="Kuo A."/>
            <person name="Mondo S."/>
            <person name="Pangilinan J."/>
            <person name="Riley R."/>
            <person name="LaButti K."/>
            <person name="Andreopoulos B."/>
            <person name="Lipzen A."/>
            <person name="Chen C."/>
            <person name="Yan M."/>
            <person name="Daum C."/>
            <person name="Ng V."/>
            <person name="Clum A."/>
            <person name="Steindorff A."/>
            <person name="Ohm R.A."/>
            <person name="Martin F."/>
            <person name="Silar P."/>
            <person name="Natvig D.O."/>
            <person name="Lalanne C."/>
            <person name="Gautier V."/>
            <person name="Ament-Velasquez S.L."/>
            <person name="Kruys A."/>
            <person name="Hutchinson M.I."/>
            <person name="Powell A.J."/>
            <person name="Barry K."/>
            <person name="Miller A.N."/>
            <person name="Grigoriev I.V."/>
            <person name="Debuchy R."/>
            <person name="Gladieux P."/>
            <person name="Hiltunen Thoren M."/>
            <person name="Johannesson H."/>
        </authorList>
    </citation>
    <scope>NUCLEOTIDE SEQUENCE</scope>
    <source>
        <strain evidence="2">PSN324</strain>
    </source>
</reference>
<accession>A0AAV9HB85</accession>
<feature type="non-terminal residue" evidence="2">
    <location>
        <position position="298"/>
    </location>
</feature>
<dbReference type="EMBL" id="MU865134">
    <property type="protein sequence ID" value="KAK4457141.1"/>
    <property type="molecule type" value="Genomic_DNA"/>
</dbReference>
<protein>
    <submittedName>
        <fullName evidence="2">Carbon-nitrogen hydrolase</fullName>
    </submittedName>
</protein>
<proteinExistence type="predicted"/>
<dbReference type="PANTHER" id="PTHR11750">
    <property type="entry name" value="PROTEIN N-TERMINAL AMIDASE"/>
    <property type="match status" value="1"/>
</dbReference>
<gene>
    <name evidence="2" type="ORF">QBC42DRAFT_189302</name>
</gene>
<dbReference type="GO" id="GO:0008418">
    <property type="term" value="F:protein-N-terminal asparagine amidohydrolase activity"/>
    <property type="evidence" value="ECO:0007669"/>
    <property type="project" value="InterPro"/>
</dbReference>
<dbReference type="Gene3D" id="3.60.110.10">
    <property type="entry name" value="Carbon-nitrogen hydrolase"/>
    <property type="match status" value="1"/>
</dbReference>
<feature type="domain" description="CN hydrolase" evidence="1">
    <location>
        <begin position="1"/>
        <end position="290"/>
    </location>
</feature>
<evidence type="ECO:0000313" key="2">
    <source>
        <dbReference type="EMBL" id="KAK4457141.1"/>
    </source>
</evidence>
<dbReference type="InterPro" id="IPR003010">
    <property type="entry name" value="C-N_Hydrolase"/>
</dbReference>
<dbReference type="InterPro" id="IPR039703">
    <property type="entry name" value="Nta1"/>
</dbReference>
<dbReference type="Proteomes" id="UP001321749">
    <property type="component" value="Unassembled WGS sequence"/>
</dbReference>
<evidence type="ECO:0000313" key="3">
    <source>
        <dbReference type="Proteomes" id="UP001321749"/>
    </source>
</evidence>
<dbReference type="GO" id="GO:0030163">
    <property type="term" value="P:protein catabolic process"/>
    <property type="evidence" value="ECO:0007669"/>
    <property type="project" value="TreeGrafter"/>
</dbReference>
<dbReference type="PANTHER" id="PTHR11750:SF26">
    <property type="entry name" value="PROTEIN N-TERMINAL AMIDASE"/>
    <property type="match status" value="1"/>
</dbReference>
<dbReference type="SUPFAM" id="SSF56317">
    <property type="entry name" value="Carbon-nitrogen hydrolase"/>
    <property type="match status" value="1"/>
</dbReference>
<dbReference type="CDD" id="cd07566">
    <property type="entry name" value="ScNTA1_like"/>
    <property type="match status" value="1"/>
</dbReference>